<dbReference type="OrthoDB" id="1082880at2"/>
<keyword evidence="2" id="KW-1185">Reference proteome</keyword>
<reference evidence="1 2" key="1">
    <citation type="submission" date="2017-06" db="EMBL/GenBank/DDBJ databases">
        <authorList>
            <person name="Varghese N."/>
            <person name="Submissions S."/>
        </authorList>
    </citation>
    <scope>NUCLEOTIDE SEQUENCE [LARGE SCALE GENOMIC DNA]</scope>
    <source>
        <strain evidence="1 2">DSM 26989</strain>
    </source>
</reference>
<evidence type="ECO:0000313" key="2">
    <source>
        <dbReference type="Proteomes" id="UP000198427"/>
    </source>
</evidence>
<organism evidence="1 2">
    <name type="scientific">Prevotella jejuni</name>
    <dbReference type="NCBI Taxonomy" id="1177574"/>
    <lineage>
        <taxon>Bacteria</taxon>
        <taxon>Pseudomonadati</taxon>
        <taxon>Bacteroidota</taxon>
        <taxon>Bacteroidia</taxon>
        <taxon>Bacteroidales</taxon>
        <taxon>Prevotellaceae</taxon>
        <taxon>Prevotella</taxon>
    </lineage>
</organism>
<comment type="caution">
    <text evidence="1">The sequence shown here is derived from an EMBL/GenBank/DDBJ whole genome shotgun (WGS) entry which is preliminary data.</text>
</comment>
<dbReference type="GeneID" id="94029037"/>
<sequence>MKSFIVSTIIILGAYGFIYGLNKLFYRYSFFHSAPSIKTFSKGGLVWYILSIIASFGISMGFAFSNIGFDLLYEKNLFIYVPLAMIVLVSVAIVAIFRIEKSAWLRRNPQHCRLFFPSWNKGAKNMMVSIGKIDDINYGRGVSFSWFDGSFLTAGRHRVVFEFYEERILSKRNMRNVLYKEEIVFNFRAGKVYVIEPLPEERTFRIVEDKTRFV</sequence>
<name>A0A2K9HK59_9BACT</name>
<dbReference type="EMBL" id="FZNZ01000019">
    <property type="protein sequence ID" value="SNR91747.1"/>
    <property type="molecule type" value="Genomic_DNA"/>
</dbReference>
<proteinExistence type="predicted"/>
<gene>
    <name evidence="1" type="ORF">SAMN06265364_11921</name>
</gene>
<dbReference type="RefSeq" id="WP_089366496.1">
    <property type="nucleotide sequence ID" value="NZ_CP023863.1"/>
</dbReference>
<accession>A0A2K9HK59</accession>
<protein>
    <submittedName>
        <fullName evidence="1">Uncharacterized protein</fullName>
    </submittedName>
</protein>
<dbReference type="AlphaFoldDB" id="A0A2K9HK59"/>
<dbReference type="KEGG" id="pje:CRM71_06370"/>
<dbReference type="Proteomes" id="UP000198427">
    <property type="component" value="Unassembled WGS sequence"/>
</dbReference>
<evidence type="ECO:0000313" key="1">
    <source>
        <dbReference type="EMBL" id="SNR91747.1"/>
    </source>
</evidence>